<keyword evidence="2" id="KW-0472">Membrane</keyword>
<feature type="transmembrane region" description="Helical" evidence="2">
    <location>
        <begin position="260"/>
        <end position="278"/>
    </location>
</feature>
<dbReference type="OMA" id="IFEPAYI"/>
<organism evidence="4 5">
    <name type="scientific">Acanthaster planci</name>
    <name type="common">Crown-of-thorns starfish</name>
    <dbReference type="NCBI Taxonomy" id="133434"/>
    <lineage>
        <taxon>Eukaryota</taxon>
        <taxon>Metazoa</taxon>
        <taxon>Echinodermata</taxon>
        <taxon>Eleutherozoa</taxon>
        <taxon>Asterozoa</taxon>
        <taxon>Asteroidea</taxon>
        <taxon>Valvatacea</taxon>
        <taxon>Valvatida</taxon>
        <taxon>Acanthasteridae</taxon>
        <taxon>Acanthaster</taxon>
    </lineage>
</organism>
<feature type="transmembrane region" description="Helical" evidence="2">
    <location>
        <begin position="233"/>
        <end position="253"/>
    </location>
</feature>
<dbReference type="AlphaFoldDB" id="A0A8B7ZGP8"/>
<evidence type="ECO:0000256" key="2">
    <source>
        <dbReference type="SAM" id="Phobius"/>
    </source>
</evidence>
<keyword evidence="2" id="KW-1133">Transmembrane helix</keyword>
<feature type="transmembrane region" description="Helical" evidence="2">
    <location>
        <begin position="169"/>
        <end position="190"/>
    </location>
</feature>
<dbReference type="GeneID" id="110986544"/>
<keyword evidence="2" id="KW-0812">Transmembrane</keyword>
<feature type="transmembrane region" description="Helical" evidence="2">
    <location>
        <begin position="133"/>
        <end position="149"/>
    </location>
</feature>
<dbReference type="OrthoDB" id="2448307at2759"/>
<feature type="transmembrane region" description="Helical" evidence="2">
    <location>
        <begin position="104"/>
        <end position="126"/>
    </location>
</feature>
<evidence type="ECO:0000313" key="5">
    <source>
        <dbReference type="RefSeq" id="XP_022104177.1"/>
    </source>
</evidence>
<gene>
    <name evidence="5" type="primary">LOC110986544</name>
</gene>
<dbReference type="Proteomes" id="UP000694845">
    <property type="component" value="Unplaced"/>
</dbReference>
<dbReference type="PANTHER" id="PTHR39299">
    <property type="entry name" value="TRANSMEMBRANE PROTEIN"/>
    <property type="match status" value="1"/>
</dbReference>
<dbReference type="Pfam" id="PF25044">
    <property type="entry name" value="DUF7789"/>
    <property type="match status" value="2"/>
</dbReference>
<feature type="transmembrane region" description="Helical" evidence="2">
    <location>
        <begin position="298"/>
        <end position="322"/>
    </location>
</feature>
<dbReference type="PANTHER" id="PTHR39299:SF1">
    <property type="entry name" value="TRANSMEMBRANE PROTEIN"/>
    <property type="match status" value="1"/>
</dbReference>
<feature type="transmembrane region" description="Helical" evidence="2">
    <location>
        <begin position="73"/>
        <end position="92"/>
    </location>
</feature>
<feature type="transmembrane region" description="Helical" evidence="2">
    <location>
        <begin position="199"/>
        <end position="221"/>
    </location>
</feature>
<protein>
    <submittedName>
        <fullName evidence="5">Uncharacterized protein LOC110986544</fullName>
    </submittedName>
</protein>
<evidence type="ECO:0000259" key="3">
    <source>
        <dbReference type="Pfam" id="PF25044"/>
    </source>
</evidence>
<evidence type="ECO:0000313" key="4">
    <source>
        <dbReference type="Proteomes" id="UP000694845"/>
    </source>
</evidence>
<sequence>MKSSLKSSKDYGSMATTDPSKSTKAWSSGSETDVNAGDAPVTFADLGVRPEAEIVQTYFGKRRPISSLSRKEWVFGALAILSIVGAAGLTIERLVDLKKDSQDFTFAMVLLLTICFCLFYVLNGIFGERPYELLIFIVGTLILMIYSIVNYAQTINTSTLKQYERDIKLARLIIVVALGPVNIVLGAIIAREYYLSRNLIFRTVGANIDLQGTLTLVILVLKAGVTHLDTLEIVVLAVGVCYAAMWFACGLYAMYGENKILVFIVLAFSLFEPAYIIYKFVDVGMDWKTPTDNRLVPAAIIMAGALGLLVRAALCCFLIYVYRNFGRGMREKAYGKIGGESKASPTAST</sequence>
<feature type="domain" description="DUF7789" evidence="3">
    <location>
        <begin position="192"/>
        <end position="320"/>
    </location>
</feature>
<feature type="compositionally biased region" description="Polar residues" evidence="1">
    <location>
        <begin position="14"/>
        <end position="33"/>
    </location>
</feature>
<reference evidence="5" key="1">
    <citation type="submission" date="2025-08" db="UniProtKB">
        <authorList>
            <consortium name="RefSeq"/>
        </authorList>
    </citation>
    <scope>IDENTIFICATION</scope>
</reference>
<feature type="domain" description="DUF7789" evidence="3">
    <location>
        <begin position="60"/>
        <end position="189"/>
    </location>
</feature>
<evidence type="ECO:0000256" key="1">
    <source>
        <dbReference type="SAM" id="MobiDB-lite"/>
    </source>
</evidence>
<accession>A0A8B7ZGP8</accession>
<dbReference type="RefSeq" id="XP_022104177.1">
    <property type="nucleotide sequence ID" value="XM_022248485.1"/>
</dbReference>
<proteinExistence type="predicted"/>
<name>A0A8B7ZGP8_ACAPL</name>
<keyword evidence="4" id="KW-1185">Reference proteome</keyword>
<dbReference type="KEGG" id="aplc:110986544"/>
<feature type="region of interest" description="Disordered" evidence="1">
    <location>
        <begin position="1"/>
        <end position="33"/>
    </location>
</feature>
<dbReference type="InterPro" id="IPR056691">
    <property type="entry name" value="DUF7789"/>
</dbReference>